<evidence type="ECO:0000259" key="1">
    <source>
        <dbReference type="PROSITE" id="PS51186"/>
    </source>
</evidence>
<dbReference type="Proteomes" id="UP001255856">
    <property type="component" value="Unassembled WGS sequence"/>
</dbReference>
<feature type="domain" description="N-acetyltransferase" evidence="1">
    <location>
        <begin position="7"/>
        <end position="147"/>
    </location>
</feature>
<accession>A0AAD9MH20</accession>
<dbReference type="InterPro" id="IPR000182">
    <property type="entry name" value="GNAT_dom"/>
</dbReference>
<dbReference type="InterPro" id="IPR052777">
    <property type="entry name" value="Acetyltransferase_Enz"/>
</dbReference>
<organism evidence="2 3">
    <name type="scientific">Prototheca wickerhamii</name>
    <dbReference type="NCBI Taxonomy" id="3111"/>
    <lineage>
        <taxon>Eukaryota</taxon>
        <taxon>Viridiplantae</taxon>
        <taxon>Chlorophyta</taxon>
        <taxon>core chlorophytes</taxon>
        <taxon>Trebouxiophyceae</taxon>
        <taxon>Chlorellales</taxon>
        <taxon>Chlorellaceae</taxon>
        <taxon>Prototheca</taxon>
    </lineage>
</organism>
<dbReference type="Pfam" id="PF00583">
    <property type="entry name" value="Acetyltransf_1"/>
    <property type="match status" value="1"/>
</dbReference>
<dbReference type="CDD" id="cd04301">
    <property type="entry name" value="NAT_SF"/>
    <property type="match status" value="1"/>
</dbReference>
<dbReference type="GO" id="GO:0016747">
    <property type="term" value="F:acyltransferase activity, transferring groups other than amino-acyl groups"/>
    <property type="evidence" value="ECO:0007669"/>
    <property type="project" value="InterPro"/>
</dbReference>
<dbReference type="Gene3D" id="3.40.630.30">
    <property type="match status" value="1"/>
</dbReference>
<sequence>MLLDVAMLFKEYSTAIGVDLYGLQGFQKELDSLPGKYALPHGELFLSRDAQGAPLGCVAVKPLPETEGACELKRLFVQPSARGLGLGRKLLAAAIDWARAAGYKTMYLDSLPTLKSALAVYEDAGFSQVEKYWESPVPGVLYFAKTL</sequence>
<dbReference type="SUPFAM" id="SSF55729">
    <property type="entry name" value="Acyl-CoA N-acyltransferases (Nat)"/>
    <property type="match status" value="1"/>
</dbReference>
<dbReference type="EMBL" id="JASFZW010000011">
    <property type="protein sequence ID" value="KAK2076157.1"/>
    <property type="molecule type" value="Genomic_DNA"/>
</dbReference>
<dbReference type="PANTHER" id="PTHR43305:SF1">
    <property type="entry name" value="FAMILY N-ACETYLTRANSFERASE, PUTATIVE (AFU_ORTHOLOGUE AFUA_2G01380)-RELATED"/>
    <property type="match status" value="1"/>
</dbReference>
<reference evidence="2" key="1">
    <citation type="submission" date="2021-01" db="EMBL/GenBank/DDBJ databases">
        <authorList>
            <person name="Eckstrom K.M.E."/>
        </authorList>
    </citation>
    <scope>NUCLEOTIDE SEQUENCE</scope>
    <source>
        <strain evidence="2">UVCC 0001</strain>
    </source>
</reference>
<evidence type="ECO:0000313" key="2">
    <source>
        <dbReference type="EMBL" id="KAK2076157.1"/>
    </source>
</evidence>
<name>A0AAD9MH20_PROWI</name>
<comment type="caution">
    <text evidence="2">The sequence shown here is derived from an EMBL/GenBank/DDBJ whole genome shotgun (WGS) entry which is preliminary data.</text>
</comment>
<proteinExistence type="predicted"/>
<evidence type="ECO:0000313" key="3">
    <source>
        <dbReference type="Proteomes" id="UP001255856"/>
    </source>
</evidence>
<dbReference type="InterPro" id="IPR016181">
    <property type="entry name" value="Acyl_CoA_acyltransferase"/>
</dbReference>
<gene>
    <name evidence="2" type="ORF">QBZ16_001089</name>
</gene>
<dbReference type="AlphaFoldDB" id="A0AAD9MH20"/>
<dbReference type="PANTHER" id="PTHR43305">
    <property type="entry name" value="FAMILY N-ACETYLTRANSFERASE, PUTATIVE (AFU_ORTHOLOGUE AFUA_2G01380)-RELATED"/>
    <property type="match status" value="1"/>
</dbReference>
<dbReference type="PROSITE" id="PS51186">
    <property type="entry name" value="GNAT"/>
    <property type="match status" value="1"/>
</dbReference>
<protein>
    <recommendedName>
        <fullName evidence="1">N-acetyltransferase domain-containing protein</fullName>
    </recommendedName>
</protein>
<keyword evidence="3" id="KW-1185">Reference proteome</keyword>